<dbReference type="InterPro" id="IPR010760">
    <property type="entry name" value="DNA-repair_Swi5"/>
</dbReference>
<name>A0A163LPR8_ABSGL</name>
<evidence type="ECO:0000256" key="3">
    <source>
        <dbReference type="ARBA" id="ARBA00023204"/>
    </source>
</evidence>
<dbReference type="OrthoDB" id="255837at2759"/>
<dbReference type="GO" id="GO:0006281">
    <property type="term" value="P:DNA repair"/>
    <property type="evidence" value="ECO:0007669"/>
    <property type="project" value="UniProtKB-KW"/>
</dbReference>
<dbReference type="AlphaFoldDB" id="A0A163LPR8"/>
<evidence type="ECO:0000313" key="5">
    <source>
        <dbReference type="EMBL" id="SAL95258.1"/>
    </source>
</evidence>
<keyword evidence="6" id="KW-1185">Reference proteome</keyword>
<protein>
    <submittedName>
        <fullName evidence="5">Uncharacterized protein</fullName>
    </submittedName>
</protein>
<keyword evidence="3" id="KW-0234">DNA repair</keyword>
<evidence type="ECO:0000256" key="2">
    <source>
        <dbReference type="ARBA" id="ARBA00022763"/>
    </source>
</evidence>
<dbReference type="InParanoid" id="A0A163LPR8"/>
<evidence type="ECO:0000256" key="4">
    <source>
        <dbReference type="SAM" id="Coils"/>
    </source>
</evidence>
<accession>A0A163LPR8</accession>
<gene>
    <name evidence="5" type="primary">ABSGL_00576.1 scaffold 832</name>
</gene>
<comment type="similarity">
    <text evidence="1">Belongs to the SWI5/SAE3 family.</text>
</comment>
<proteinExistence type="inferred from homology"/>
<dbReference type="Pfam" id="PF07061">
    <property type="entry name" value="Swi5"/>
    <property type="match status" value="1"/>
</dbReference>
<dbReference type="OMA" id="YEDACIQ"/>
<sequence>MQKASFSPSVDLRLLFHFLSRTRIMNEKETLQKDIERLKAEYEDACIQTGMTEDQVNNVLKRRMALIKEWNDRQTMANTLLSKYAIIKNCTLRQALDEFEVPDNL</sequence>
<evidence type="ECO:0000256" key="1">
    <source>
        <dbReference type="ARBA" id="ARBA00008060"/>
    </source>
</evidence>
<dbReference type="Proteomes" id="UP000078561">
    <property type="component" value="Unassembled WGS sequence"/>
</dbReference>
<keyword evidence="2" id="KW-0227">DNA damage</keyword>
<dbReference type="EMBL" id="LT550270">
    <property type="protein sequence ID" value="SAL95258.1"/>
    <property type="molecule type" value="Genomic_DNA"/>
</dbReference>
<organism evidence="5">
    <name type="scientific">Absidia glauca</name>
    <name type="common">Pin mould</name>
    <dbReference type="NCBI Taxonomy" id="4829"/>
    <lineage>
        <taxon>Eukaryota</taxon>
        <taxon>Fungi</taxon>
        <taxon>Fungi incertae sedis</taxon>
        <taxon>Mucoromycota</taxon>
        <taxon>Mucoromycotina</taxon>
        <taxon>Mucoromycetes</taxon>
        <taxon>Mucorales</taxon>
        <taxon>Cunninghamellaceae</taxon>
        <taxon>Absidia</taxon>
    </lineage>
</organism>
<evidence type="ECO:0000313" key="6">
    <source>
        <dbReference type="Proteomes" id="UP000078561"/>
    </source>
</evidence>
<feature type="coiled-coil region" evidence="4">
    <location>
        <begin position="21"/>
        <end position="48"/>
    </location>
</feature>
<keyword evidence="4" id="KW-0175">Coiled coil</keyword>
<reference evidence="5" key="1">
    <citation type="submission" date="2016-04" db="EMBL/GenBank/DDBJ databases">
        <authorList>
            <person name="Evans L.H."/>
            <person name="Alamgir A."/>
            <person name="Owens N."/>
            <person name="Weber N.D."/>
            <person name="Virtaneva K."/>
            <person name="Barbian K."/>
            <person name="Babar A."/>
            <person name="Rosenke K."/>
        </authorList>
    </citation>
    <scope>NUCLEOTIDE SEQUENCE [LARGE SCALE GENOMIC DNA]</scope>
    <source>
        <strain evidence="5">CBS 101.48</strain>
    </source>
</reference>